<evidence type="ECO:0000256" key="3">
    <source>
        <dbReference type="HAMAP-Rule" id="MF_00385"/>
    </source>
</evidence>
<dbReference type="PANTHER" id="PTHR12919">
    <property type="entry name" value="30S RIBOSOMAL PROTEIN S16"/>
    <property type="match status" value="1"/>
</dbReference>
<evidence type="ECO:0000256" key="2">
    <source>
        <dbReference type="ARBA" id="ARBA00023274"/>
    </source>
</evidence>
<sequence length="76" mass="8863">MLKIKLFPTGKRNQRKFRIVIAEARSKREGKYLEVLGFYDPLTDPATLSLDKERYQQWIKKGAQPTQTVRLLANKA</sequence>
<comment type="caution">
    <text evidence="4">The sequence shown here is derived from an EMBL/GenBank/DDBJ whole genome shotgun (WGS) entry which is preliminary data.</text>
</comment>
<organism evidence="4 5">
    <name type="scientific">Candidatus Chisholmbacteria bacterium RIFCSPHIGHO2_01_FULL_49_18</name>
    <dbReference type="NCBI Taxonomy" id="1797590"/>
    <lineage>
        <taxon>Bacteria</taxon>
        <taxon>Candidatus Chisholmiibacteriota</taxon>
    </lineage>
</organism>
<name>A0A1G1VPE6_9BACT</name>
<dbReference type="GO" id="GO:0015935">
    <property type="term" value="C:small ribosomal subunit"/>
    <property type="evidence" value="ECO:0007669"/>
    <property type="project" value="TreeGrafter"/>
</dbReference>
<evidence type="ECO:0000256" key="1">
    <source>
        <dbReference type="ARBA" id="ARBA00022980"/>
    </source>
</evidence>
<dbReference type="EMBL" id="MHCI01000004">
    <property type="protein sequence ID" value="OGY17266.1"/>
    <property type="molecule type" value="Genomic_DNA"/>
</dbReference>
<reference evidence="4 5" key="1">
    <citation type="journal article" date="2016" name="Nat. Commun.">
        <title>Thousands of microbial genomes shed light on interconnected biogeochemical processes in an aquifer system.</title>
        <authorList>
            <person name="Anantharaman K."/>
            <person name="Brown C.T."/>
            <person name="Hug L.A."/>
            <person name="Sharon I."/>
            <person name="Castelle C.J."/>
            <person name="Probst A.J."/>
            <person name="Thomas B.C."/>
            <person name="Singh A."/>
            <person name="Wilkins M.J."/>
            <person name="Karaoz U."/>
            <person name="Brodie E.L."/>
            <person name="Williams K.H."/>
            <person name="Hubbard S.S."/>
            <person name="Banfield J.F."/>
        </authorList>
    </citation>
    <scope>NUCLEOTIDE SEQUENCE [LARGE SCALE GENOMIC DNA]</scope>
</reference>
<dbReference type="Pfam" id="PF00886">
    <property type="entry name" value="Ribosomal_S16"/>
    <property type="match status" value="1"/>
</dbReference>
<dbReference type="PANTHER" id="PTHR12919:SF20">
    <property type="entry name" value="SMALL RIBOSOMAL SUBUNIT PROTEIN BS16M"/>
    <property type="match status" value="1"/>
</dbReference>
<dbReference type="GO" id="GO:0005737">
    <property type="term" value="C:cytoplasm"/>
    <property type="evidence" value="ECO:0007669"/>
    <property type="project" value="UniProtKB-ARBA"/>
</dbReference>
<proteinExistence type="inferred from homology"/>
<evidence type="ECO:0000313" key="5">
    <source>
        <dbReference type="Proteomes" id="UP000179069"/>
    </source>
</evidence>
<dbReference type="NCBIfam" id="TIGR00002">
    <property type="entry name" value="S16"/>
    <property type="match status" value="1"/>
</dbReference>
<protein>
    <recommendedName>
        <fullName evidence="3">Small ribosomal subunit protein bS16</fullName>
    </recommendedName>
</protein>
<dbReference type="SUPFAM" id="SSF54565">
    <property type="entry name" value="Ribosomal protein S16"/>
    <property type="match status" value="1"/>
</dbReference>
<accession>A0A1G1VPE6</accession>
<gene>
    <name evidence="3" type="primary">rpsP</name>
    <name evidence="4" type="ORF">A2785_02525</name>
</gene>
<keyword evidence="2 3" id="KW-0687">Ribonucleoprotein</keyword>
<dbReference type="GO" id="GO:0006412">
    <property type="term" value="P:translation"/>
    <property type="evidence" value="ECO:0007669"/>
    <property type="project" value="UniProtKB-UniRule"/>
</dbReference>
<dbReference type="Proteomes" id="UP000179069">
    <property type="component" value="Unassembled WGS sequence"/>
</dbReference>
<dbReference type="AlphaFoldDB" id="A0A1G1VPE6"/>
<dbReference type="InterPro" id="IPR000307">
    <property type="entry name" value="Ribosomal_bS16"/>
</dbReference>
<dbReference type="HAMAP" id="MF_00385">
    <property type="entry name" value="Ribosomal_bS16"/>
    <property type="match status" value="1"/>
</dbReference>
<evidence type="ECO:0000313" key="4">
    <source>
        <dbReference type="EMBL" id="OGY17266.1"/>
    </source>
</evidence>
<dbReference type="Gene3D" id="3.30.1320.10">
    <property type="match status" value="1"/>
</dbReference>
<keyword evidence="1 3" id="KW-0689">Ribosomal protein</keyword>
<dbReference type="GO" id="GO:0003735">
    <property type="term" value="F:structural constituent of ribosome"/>
    <property type="evidence" value="ECO:0007669"/>
    <property type="project" value="InterPro"/>
</dbReference>
<dbReference type="InterPro" id="IPR023803">
    <property type="entry name" value="Ribosomal_bS16_dom_sf"/>
</dbReference>
<comment type="similarity">
    <text evidence="3">Belongs to the bacterial ribosomal protein bS16 family.</text>
</comment>